<dbReference type="Proteomes" id="UP000823914">
    <property type="component" value="Unassembled WGS sequence"/>
</dbReference>
<evidence type="ECO:0000259" key="1">
    <source>
        <dbReference type="Pfam" id="PF08239"/>
    </source>
</evidence>
<evidence type="ECO:0000313" key="2">
    <source>
        <dbReference type="EMBL" id="MBU3850785.1"/>
    </source>
</evidence>
<dbReference type="InterPro" id="IPR003646">
    <property type="entry name" value="SH3-like_bac-type"/>
</dbReference>
<accession>A0A9E2L457</accession>
<feature type="domain" description="SH3b" evidence="1">
    <location>
        <begin position="106"/>
        <end position="170"/>
    </location>
</feature>
<comment type="caution">
    <text evidence="2">The sequence shown here is derived from an EMBL/GenBank/DDBJ whole genome shotgun (WGS) entry which is preliminary data.</text>
</comment>
<organism evidence="2 3">
    <name type="scientific">Candidatus Treponema excrementipullorum</name>
    <dbReference type="NCBI Taxonomy" id="2838768"/>
    <lineage>
        <taxon>Bacteria</taxon>
        <taxon>Pseudomonadati</taxon>
        <taxon>Spirochaetota</taxon>
        <taxon>Spirochaetia</taxon>
        <taxon>Spirochaetales</taxon>
        <taxon>Treponemataceae</taxon>
        <taxon>Treponema</taxon>
    </lineage>
</organism>
<sequence length="435" mass="48908">MLKRRVYSLILGLFCVFAFTSCSDKMGYSIVLWSVPEHNLNDGDVVPVYIKSNISQVYVVGTEGSDEKFEIPLWQLTEPTSKGKAQKAFETTFSEYQHQYARVKLDGLPVRESPDNIAKQVYRLRKDEVIKVLYKGEGSPVGSGSNALEGDWLRVLTSDGTMGWCFSYNLDLFDIRDRVEESTTILTGTDEKDVLLETVLSKTWYHESYLKMIRDEIFNLAELEKKYSFDTGAVSGTVNLHAPNGLDYQGAYQGVTKTGQNYVFTGTPLSMTIRNENNIVIYYSDNLGKRTAINFTVIEEGLDEYIQKERDRRAFLFSELMVLGPSYKSSSYGTLTFGENNTFFWEGFNLLQPSVLPSSFGNSGTVSFEYYLGSSLSDRYDGVITFYSNTGGKGVSFLFQLEQGGLRLEDTSGARFDDNVVVSRSSSPIVIFLSN</sequence>
<dbReference type="AlphaFoldDB" id="A0A9E2L457"/>
<dbReference type="PROSITE" id="PS51257">
    <property type="entry name" value="PROKAR_LIPOPROTEIN"/>
    <property type="match status" value="1"/>
</dbReference>
<reference evidence="2" key="1">
    <citation type="journal article" date="2021" name="PeerJ">
        <title>Extensive microbial diversity within the chicken gut microbiome revealed by metagenomics and culture.</title>
        <authorList>
            <person name="Gilroy R."/>
            <person name="Ravi A."/>
            <person name="Getino M."/>
            <person name="Pursley I."/>
            <person name="Horton D.L."/>
            <person name="Alikhan N.F."/>
            <person name="Baker D."/>
            <person name="Gharbi K."/>
            <person name="Hall N."/>
            <person name="Watson M."/>
            <person name="Adriaenssens E.M."/>
            <person name="Foster-Nyarko E."/>
            <person name="Jarju S."/>
            <person name="Secka A."/>
            <person name="Antonio M."/>
            <person name="Oren A."/>
            <person name="Chaudhuri R.R."/>
            <person name="La Ragione R."/>
            <person name="Hildebrand F."/>
            <person name="Pallen M.J."/>
        </authorList>
    </citation>
    <scope>NUCLEOTIDE SEQUENCE</scope>
    <source>
        <strain evidence="2">Gambia15-2214</strain>
    </source>
</reference>
<name>A0A9E2L457_9SPIR</name>
<gene>
    <name evidence="2" type="ORF">IAA16_09485</name>
</gene>
<dbReference type="Gene3D" id="2.30.30.40">
    <property type="entry name" value="SH3 Domains"/>
    <property type="match status" value="1"/>
</dbReference>
<dbReference type="EMBL" id="JAHLFV010000218">
    <property type="protein sequence ID" value="MBU3850785.1"/>
    <property type="molecule type" value="Genomic_DNA"/>
</dbReference>
<evidence type="ECO:0000313" key="3">
    <source>
        <dbReference type="Proteomes" id="UP000823914"/>
    </source>
</evidence>
<protein>
    <submittedName>
        <fullName evidence="2">SH3 domain-containing protein</fullName>
    </submittedName>
</protein>
<proteinExistence type="predicted"/>
<dbReference type="Pfam" id="PF08239">
    <property type="entry name" value="SH3_3"/>
    <property type="match status" value="1"/>
</dbReference>
<reference evidence="2" key="2">
    <citation type="submission" date="2021-04" db="EMBL/GenBank/DDBJ databases">
        <authorList>
            <person name="Gilroy R."/>
        </authorList>
    </citation>
    <scope>NUCLEOTIDE SEQUENCE</scope>
    <source>
        <strain evidence="2">Gambia15-2214</strain>
    </source>
</reference>